<evidence type="ECO:0000256" key="1">
    <source>
        <dbReference type="SAM" id="MobiDB-lite"/>
    </source>
</evidence>
<name>H5THL8_GORO1</name>
<proteinExistence type="predicted"/>
<evidence type="ECO:0000313" key="4">
    <source>
        <dbReference type="Proteomes" id="UP000005038"/>
    </source>
</evidence>
<keyword evidence="2" id="KW-1133">Transmembrane helix</keyword>
<keyword evidence="2" id="KW-0472">Membrane</keyword>
<feature type="transmembrane region" description="Helical" evidence="2">
    <location>
        <begin position="343"/>
        <end position="364"/>
    </location>
</feature>
<sequence length="392" mass="43273">MQTCTAEYARLSATLHGVRCDGNPFITITNPADLDNWTLPVIEATLVIGLFACLVHAVRWYRSQHDASNLVVWCSGILALLVVEPIAYFPQWFGIEDELGLTFAHNLFTVQFLYDRLPLYIIAMYPVYLYVAYTLVQRTGIFSRNNIFVSAACVAFVFHCLYQVVDGLGPQLKWWVWNQEVSTAHPSLSGIPLLNMSAFSVMLPFGIALVTRWLCAIPHRSGWYIVRDVVVTSVLVWPVLFVGSIPPTIVDLLGGSLLVGRAASAWAYVAILAIITAVAFYRAYRARRTDPAALPEALAREWFPVICCVIYLLVAAVLWISALPDYFAAVDGVAPSGGRIGPLPYALAAYVASVLLVIGSSIGVRRRQPDRVAEHHADHERVGPRHQTSSTA</sequence>
<feature type="transmembrane region" description="Helical" evidence="2">
    <location>
        <begin position="302"/>
        <end position="323"/>
    </location>
</feature>
<comment type="caution">
    <text evidence="3">The sequence shown here is derived from an EMBL/GenBank/DDBJ whole genome shotgun (WGS) entry which is preliminary data.</text>
</comment>
<keyword evidence="4" id="KW-1185">Reference proteome</keyword>
<accession>H5THL8</accession>
<dbReference type="AlphaFoldDB" id="H5THL8"/>
<feature type="transmembrane region" description="Helical" evidence="2">
    <location>
        <begin position="117"/>
        <end position="135"/>
    </location>
</feature>
<gene>
    <name evidence="3" type="ORF">GOOTI_035_00250</name>
</gene>
<dbReference type="EMBL" id="BAFB01000035">
    <property type="protein sequence ID" value="GAB32976.1"/>
    <property type="molecule type" value="Genomic_DNA"/>
</dbReference>
<dbReference type="STRING" id="1108044.GOOTI_035_00250"/>
<reference evidence="3" key="1">
    <citation type="submission" date="2012-02" db="EMBL/GenBank/DDBJ databases">
        <title>Whole genome shotgun sequence of Gordonia otitidis NBRC 100426.</title>
        <authorList>
            <person name="Yoshida I."/>
            <person name="Hosoyama A."/>
            <person name="Tsuchikane K."/>
            <person name="Katsumata H."/>
            <person name="Yamazaki S."/>
            <person name="Fujita N."/>
        </authorList>
    </citation>
    <scope>NUCLEOTIDE SEQUENCE [LARGE SCALE GENOMIC DNA]</scope>
    <source>
        <strain evidence="3">NBRC 100426</strain>
    </source>
</reference>
<organism evidence="3 4">
    <name type="scientific">Gordonia otitidis (strain DSM 44809 / CCUG 52243 / JCM 12355 / NBRC 100426 / IFM 10032)</name>
    <dbReference type="NCBI Taxonomy" id="1108044"/>
    <lineage>
        <taxon>Bacteria</taxon>
        <taxon>Bacillati</taxon>
        <taxon>Actinomycetota</taxon>
        <taxon>Actinomycetes</taxon>
        <taxon>Mycobacteriales</taxon>
        <taxon>Gordoniaceae</taxon>
        <taxon>Gordonia</taxon>
    </lineage>
</organism>
<feature type="transmembrane region" description="Helical" evidence="2">
    <location>
        <begin position="229"/>
        <end position="250"/>
    </location>
</feature>
<feature type="transmembrane region" description="Helical" evidence="2">
    <location>
        <begin position="37"/>
        <end position="58"/>
    </location>
</feature>
<dbReference type="Proteomes" id="UP000005038">
    <property type="component" value="Unassembled WGS sequence"/>
</dbReference>
<evidence type="ECO:0000256" key="2">
    <source>
        <dbReference type="SAM" id="Phobius"/>
    </source>
</evidence>
<feature type="transmembrane region" description="Helical" evidence="2">
    <location>
        <begin position="262"/>
        <end position="281"/>
    </location>
</feature>
<feature type="transmembrane region" description="Helical" evidence="2">
    <location>
        <begin position="147"/>
        <end position="165"/>
    </location>
</feature>
<feature type="transmembrane region" description="Helical" evidence="2">
    <location>
        <begin position="70"/>
        <end position="89"/>
    </location>
</feature>
<feature type="compositionally biased region" description="Basic and acidic residues" evidence="1">
    <location>
        <begin position="369"/>
        <end position="383"/>
    </location>
</feature>
<feature type="region of interest" description="Disordered" evidence="1">
    <location>
        <begin position="369"/>
        <end position="392"/>
    </location>
</feature>
<feature type="transmembrane region" description="Helical" evidence="2">
    <location>
        <begin position="196"/>
        <end position="217"/>
    </location>
</feature>
<evidence type="ECO:0000313" key="3">
    <source>
        <dbReference type="EMBL" id="GAB32976.1"/>
    </source>
</evidence>
<protein>
    <submittedName>
        <fullName evidence="3">Uncharacterized protein</fullName>
    </submittedName>
</protein>
<dbReference type="RefSeq" id="WP_007237237.1">
    <property type="nucleotide sequence ID" value="NZ_BAFB01000035.1"/>
</dbReference>
<keyword evidence="2" id="KW-0812">Transmembrane</keyword>